<name>A0ABD7X4Q3_PRIAR</name>
<organism evidence="1 2">
    <name type="scientific">Priestia aryabhattai</name>
    <name type="common">Bacillus aryabhattai</name>
    <dbReference type="NCBI Taxonomy" id="412384"/>
    <lineage>
        <taxon>Bacteria</taxon>
        <taxon>Bacillati</taxon>
        <taxon>Bacillota</taxon>
        <taxon>Bacilli</taxon>
        <taxon>Bacillales</taxon>
        <taxon>Bacillaceae</taxon>
        <taxon>Priestia</taxon>
    </lineage>
</organism>
<dbReference type="EMBL" id="CP118718">
    <property type="protein sequence ID" value="WEA46754.1"/>
    <property type="molecule type" value="Genomic_DNA"/>
</dbReference>
<dbReference type="Proteomes" id="UP001220217">
    <property type="component" value="Chromosome"/>
</dbReference>
<protein>
    <submittedName>
        <fullName evidence="1">Uncharacterized protein</fullName>
    </submittedName>
</protein>
<dbReference type="AlphaFoldDB" id="A0ABD7X4Q3"/>
<evidence type="ECO:0000313" key="2">
    <source>
        <dbReference type="Proteomes" id="UP001220217"/>
    </source>
</evidence>
<proteinExistence type="predicted"/>
<sequence length="166" mass="19474">MDFFKDVTDIRDIVASDIKIPEEILDQMPIMAGRGWWTYALRQKGVNVIATDDFSWMNRSWIDTLTEVEEVDAIEAVERYGKEVDVVTMGWPYMDDTAYPVIKRLHEVNPNALVVYIGERGGCTADDNFHEHFEIMFNDPKFNKVTTRYQSWEHIHDYILLGRYSE</sequence>
<gene>
    <name evidence="1" type="ORF">PWO00_12565</name>
</gene>
<reference evidence="1 2" key="1">
    <citation type="submission" date="2023-02" db="EMBL/GenBank/DDBJ databases">
        <title>Complete genome sequence of Priestia aryabhattai G5MAi6, a methanol-tolerant strain isolated from tap water in Hong Kong.</title>
        <authorList>
            <person name="Leung K.M."/>
            <person name="Lai G.K.K."/>
            <person name="Griffin S.D.J."/>
        </authorList>
    </citation>
    <scope>NUCLEOTIDE SEQUENCE [LARGE SCALE GENOMIC DNA]</scope>
    <source>
        <strain evidence="1 2">G5MAi6</strain>
    </source>
</reference>
<evidence type="ECO:0000313" key="1">
    <source>
        <dbReference type="EMBL" id="WEA46754.1"/>
    </source>
</evidence>
<dbReference type="RefSeq" id="WP_275037463.1">
    <property type="nucleotide sequence ID" value="NZ_CP118718.1"/>
</dbReference>
<accession>A0ABD7X4Q3</accession>